<keyword evidence="2 5" id="KW-0812">Transmembrane</keyword>
<comment type="subunit">
    <text evidence="5">NDH-1 is composed of 14 different subunits. Subunits NuoA, H, J, K, L, M, N constitute the membrane sector of the complex.</text>
</comment>
<feature type="transmembrane region" description="Helical" evidence="5">
    <location>
        <begin position="331"/>
        <end position="353"/>
    </location>
</feature>
<reference evidence="8 9" key="1">
    <citation type="submission" date="2013-11" db="EMBL/GenBank/DDBJ databases">
        <title>Estimation of Helicobacter pylori bacteriophage ecology using H. pylori isolates.</title>
        <authorList>
            <person name="Uchiyama J."/>
            <person name="Takemura-Uchiyama I."/>
            <person name="Ujihara T."/>
            <person name="Matsuzaki S."/>
        </authorList>
    </citation>
    <scope>NUCLEOTIDE SEQUENCE [LARGE SCALE GENOMIC DNA]</scope>
    <source>
        <strain evidence="8 9">NY40</strain>
    </source>
</reference>
<feature type="transmembrane region" description="Helical" evidence="5">
    <location>
        <begin position="374"/>
        <end position="396"/>
    </location>
</feature>
<keyword evidence="5" id="KW-1278">Translocase</keyword>
<evidence type="ECO:0000259" key="7">
    <source>
        <dbReference type="Pfam" id="PF00361"/>
    </source>
</evidence>
<dbReference type="HOGENOM" id="CLU_007100_1_4_7"/>
<gene>
    <name evidence="5" type="primary">nuoN</name>
    <name evidence="8" type="ORF">NY40_0263</name>
</gene>
<dbReference type="EC" id="7.1.1.-" evidence="5"/>
<protein>
    <recommendedName>
        <fullName evidence="5">NADH-quinone oxidoreductase subunit N</fullName>
        <ecNumber evidence="5">7.1.1.-</ecNumber>
    </recommendedName>
    <alternativeName>
        <fullName evidence="5">NADH dehydrogenase I subunit N</fullName>
    </alternativeName>
    <alternativeName>
        <fullName evidence="5">NDH-1 subunit N</fullName>
    </alternativeName>
</protein>
<feature type="transmembrane region" description="Helical" evidence="5">
    <location>
        <begin position="166"/>
        <end position="188"/>
    </location>
</feature>
<dbReference type="NCBIfam" id="NF004444">
    <property type="entry name" value="PRK05777.2-2"/>
    <property type="match status" value="1"/>
</dbReference>
<feature type="domain" description="NADH:quinone oxidoreductase/Mrp antiporter transmembrane" evidence="7">
    <location>
        <begin position="130"/>
        <end position="427"/>
    </location>
</feature>
<dbReference type="AlphaFoldDB" id="A0A060PYU3"/>
<sequence length="492" mass="55346">MLIDSLHISFDSFNFESILPMLVLVCGGIFTLLINAFTSRFSRNLNVFLCMLFLVLDFLVVLGLEEQENAFFGFLSLDTLSLISQSIVLISAFLLIFLALSKERFNEFQTAEFYSLYLFIVAGFQFMVSSNHLLLILIGLETASLPLCVLMALSDKRYGLEAGIKYFTMGAMASAFFAMGAMAFYLLTGSLNLEVISLYLHTEGITNPMLFAMGAIFLIGAIGFKVSLVPFHTWMPDVYEGNNPVFASYISIVPKIAGFVVATRLFGAFIDTRIAWVEDIFYVLILMTITIPNFIALWQEDVKRMLAYSSISHSGFALACVFIHTEDSQQAMFVYWFMFAFTYIGAFGLLWLLKSREKTWDERYDHPYSKFNGLIKTHPLVAILGAIFVFGLAGIPPFSVFWGKFLAVESALESNHILLAVVMLVNSAVAAFYYFRWLVAMFFNKPLQAQGYAQNDIYTQNATMPIYAVIIAMALACLFSVFMMRGLLEFVA</sequence>
<evidence type="ECO:0000256" key="5">
    <source>
        <dbReference type="HAMAP-Rule" id="MF_00445"/>
    </source>
</evidence>
<evidence type="ECO:0000313" key="8">
    <source>
        <dbReference type="EMBL" id="BAO97286.1"/>
    </source>
</evidence>
<feature type="transmembrane region" description="Helical" evidence="5">
    <location>
        <begin position="466"/>
        <end position="488"/>
    </location>
</feature>
<evidence type="ECO:0000256" key="4">
    <source>
        <dbReference type="ARBA" id="ARBA00023136"/>
    </source>
</evidence>
<comment type="catalytic activity">
    <reaction evidence="5">
        <text>a quinone + NADH + 5 H(+)(in) = a quinol + NAD(+) + 4 H(+)(out)</text>
        <dbReference type="Rhea" id="RHEA:57888"/>
        <dbReference type="ChEBI" id="CHEBI:15378"/>
        <dbReference type="ChEBI" id="CHEBI:24646"/>
        <dbReference type="ChEBI" id="CHEBI:57540"/>
        <dbReference type="ChEBI" id="CHEBI:57945"/>
        <dbReference type="ChEBI" id="CHEBI:132124"/>
    </reaction>
</comment>
<feature type="transmembrane region" description="Helical" evidence="5">
    <location>
        <begin position="45"/>
        <end position="64"/>
    </location>
</feature>
<evidence type="ECO:0000256" key="3">
    <source>
        <dbReference type="ARBA" id="ARBA00022989"/>
    </source>
</evidence>
<evidence type="ECO:0000256" key="6">
    <source>
        <dbReference type="RuleBase" id="RU000320"/>
    </source>
</evidence>
<accession>A0A060PYU3</accession>
<keyword evidence="3 5" id="KW-1133">Transmembrane helix</keyword>
<dbReference type="PANTHER" id="PTHR22773">
    <property type="entry name" value="NADH DEHYDROGENASE"/>
    <property type="match status" value="1"/>
</dbReference>
<feature type="transmembrane region" description="Helical" evidence="5">
    <location>
        <begin position="246"/>
        <end position="268"/>
    </location>
</feature>
<comment type="subcellular location">
    <subcellularLocation>
        <location evidence="5">Cell membrane</location>
        <topology evidence="5">Multi-pass membrane protein</topology>
    </subcellularLocation>
    <subcellularLocation>
        <location evidence="1">Endomembrane system</location>
        <topology evidence="1">Multi-pass membrane protein</topology>
    </subcellularLocation>
    <subcellularLocation>
        <location evidence="6">Membrane</location>
        <topology evidence="6">Multi-pass membrane protein</topology>
    </subcellularLocation>
</comment>
<keyword evidence="5" id="KW-0830">Ubiquinone</keyword>
<dbReference type="RefSeq" id="WP_041049839.1">
    <property type="nucleotide sequence ID" value="NZ_AP014523.1"/>
</dbReference>
<feature type="transmembrane region" description="Helical" evidence="5">
    <location>
        <begin position="208"/>
        <end position="234"/>
    </location>
</feature>
<dbReference type="GO" id="GO:0012505">
    <property type="term" value="C:endomembrane system"/>
    <property type="evidence" value="ECO:0007669"/>
    <property type="project" value="UniProtKB-SubCell"/>
</dbReference>
<comment type="function">
    <text evidence="5">NDH-1 shuttles electrons from NADH, via FMN and iron-sulfur (Fe-S) centers, to quinones in the respiratory chain. The immediate electron acceptor for the enzyme in this species is believed to be ubiquinone. Couples the redox reaction to proton translocation (for every two electrons transferred, four hydrogen ions are translocated across the cytoplasmic membrane), and thus conserves the redox energy in a proton gradient.</text>
</comment>
<dbReference type="EMBL" id="AP014523">
    <property type="protein sequence ID" value="BAO97286.1"/>
    <property type="molecule type" value="Genomic_DNA"/>
</dbReference>
<dbReference type="GO" id="GO:0042773">
    <property type="term" value="P:ATP synthesis coupled electron transport"/>
    <property type="evidence" value="ECO:0007669"/>
    <property type="project" value="InterPro"/>
</dbReference>
<dbReference type="HAMAP" id="MF_00445">
    <property type="entry name" value="NDH1_NuoN_1"/>
    <property type="match status" value="1"/>
</dbReference>
<comment type="similarity">
    <text evidence="5">Belongs to the complex I subunit 2 family.</text>
</comment>
<feature type="transmembrane region" description="Helical" evidence="5">
    <location>
        <begin position="280"/>
        <end position="298"/>
    </location>
</feature>
<name>A0A060PYU3_HELPX</name>
<dbReference type="NCBIfam" id="NF004448">
    <property type="entry name" value="PRK05777.2-6"/>
    <property type="match status" value="1"/>
</dbReference>
<keyword evidence="5" id="KW-0874">Quinone</keyword>
<dbReference type="GO" id="GO:0048038">
    <property type="term" value="F:quinone binding"/>
    <property type="evidence" value="ECO:0007669"/>
    <property type="project" value="UniProtKB-KW"/>
</dbReference>
<dbReference type="GO" id="GO:0005886">
    <property type="term" value="C:plasma membrane"/>
    <property type="evidence" value="ECO:0007669"/>
    <property type="project" value="UniProtKB-SubCell"/>
</dbReference>
<evidence type="ECO:0000256" key="1">
    <source>
        <dbReference type="ARBA" id="ARBA00004127"/>
    </source>
</evidence>
<feature type="transmembrane region" description="Helical" evidence="5">
    <location>
        <begin position="416"/>
        <end position="435"/>
    </location>
</feature>
<proteinExistence type="inferred from homology"/>
<dbReference type="InterPro" id="IPR001750">
    <property type="entry name" value="ND/Mrp_TM"/>
</dbReference>
<dbReference type="InterPro" id="IPR010096">
    <property type="entry name" value="NADH-Q_OxRdtase_suN/2"/>
</dbReference>
<dbReference type="GO" id="GO:0008137">
    <property type="term" value="F:NADH dehydrogenase (ubiquinone) activity"/>
    <property type="evidence" value="ECO:0007669"/>
    <property type="project" value="InterPro"/>
</dbReference>
<keyword evidence="5" id="KW-0520">NAD</keyword>
<evidence type="ECO:0000313" key="9">
    <source>
        <dbReference type="Proteomes" id="UP000031662"/>
    </source>
</evidence>
<organism evidence="8 9">
    <name type="scientific">Helicobacter pylori NY40</name>
    <dbReference type="NCBI Taxonomy" id="1426844"/>
    <lineage>
        <taxon>Bacteria</taxon>
        <taxon>Pseudomonadati</taxon>
        <taxon>Campylobacterota</taxon>
        <taxon>Epsilonproteobacteria</taxon>
        <taxon>Campylobacterales</taxon>
        <taxon>Helicobacteraceae</taxon>
        <taxon>Helicobacter</taxon>
    </lineage>
</organism>
<keyword evidence="5" id="KW-0813">Transport</keyword>
<feature type="transmembrane region" description="Helical" evidence="5">
    <location>
        <begin position="111"/>
        <end position="128"/>
    </location>
</feature>
<dbReference type="GO" id="GO:0050136">
    <property type="term" value="F:NADH dehydrogenase (quinone) (non-electrogenic) activity"/>
    <property type="evidence" value="ECO:0007669"/>
    <property type="project" value="UniProtKB-UniRule"/>
</dbReference>
<dbReference type="Proteomes" id="UP000031662">
    <property type="component" value="Chromosome"/>
</dbReference>
<keyword evidence="4 5" id="KW-0472">Membrane</keyword>
<feature type="transmembrane region" description="Helical" evidence="5">
    <location>
        <begin position="70"/>
        <end position="99"/>
    </location>
</feature>
<keyword evidence="5" id="KW-1003">Cell membrane</keyword>
<feature type="transmembrane region" description="Helical" evidence="5">
    <location>
        <begin position="18"/>
        <end position="38"/>
    </location>
</feature>
<dbReference type="NCBIfam" id="TIGR01770">
    <property type="entry name" value="NDH_I_N"/>
    <property type="match status" value="1"/>
</dbReference>
<evidence type="ECO:0000256" key="2">
    <source>
        <dbReference type="ARBA" id="ARBA00022692"/>
    </source>
</evidence>
<dbReference type="Pfam" id="PF00361">
    <property type="entry name" value="Proton_antipo_M"/>
    <property type="match status" value="1"/>
</dbReference>